<sequence length="180" mass="20465">MILSDGGIKSYLKRGLMRIEPFTEAQIRENGVDLTIGNQYARFKRTEDVLDVTEETDLLKYYQIGIMDDEGMVIEPYEHVLLHTREYVEMPPDLVGLVNLKSSFARLGLYIPPTVVDAGFKGEIVIEVIGSSFPVRVKPGVPFIHLVFLRTDSPVLRDYSVRGRYQGQRGIRLPKLPIKL</sequence>
<dbReference type="EC" id="3.5.4.13" evidence="3"/>
<evidence type="ECO:0000313" key="4">
    <source>
        <dbReference type="EMBL" id="ALU11369.1"/>
    </source>
</evidence>
<dbReference type="Pfam" id="PF22769">
    <property type="entry name" value="DCD"/>
    <property type="match status" value="1"/>
</dbReference>
<evidence type="ECO:0000256" key="2">
    <source>
        <dbReference type="ARBA" id="ARBA00023080"/>
    </source>
</evidence>
<keyword evidence="2 3" id="KW-0546">Nucleotide metabolism</keyword>
<evidence type="ECO:0000313" key="5">
    <source>
        <dbReference type="Proteomes" id="UP000060778"/>
    </source>
</evidence>
<keyword evidence="5" id="KW-1185">Reference proteome</keyword>
<dbReference type="InterPro" id="IPR036157">
    <property type="entry name" value="dUTPase-like_sf"/>
</dbReference>
<dbReference type="PATRIC" id="fig|940295.4.peg.64"/>
<dbReference type="EMBL" id="CP006867">
    <property type="protein sequence ID" value="ALU11369.1"/>
    <property type="molecule type" value="Genomic_DNA"/>
</dbReference>
<dbReference type="AlphaFoldDB" id="A0A0U3F6W1"/>
<dbReference type="InterPro" id="IPR033704">
    <property type="entry name" value="dUTPase_trimeric"/>
</dbReference>
<dbReference type="PANTHER" id="PTHR42680">
    <property type="entry name" value="DCTP DEAMINASE"/>
    <property type="match status" value="1"/>
</dbReference>
<dbReference type="Gene3D" id="2.70.40.10">
    <property type="match status" value="1"/>
</dbReference>
<gene>
    <name evidence="3" type="primary">dcd</name>
    <name evidence="4" type="ORF">EYM_00320</name>
</gene>
<feature type="binding site" evidence="3">
    <location>
        <position position="168"/>
    </location>
    <ligand>
        <name>dCTP</name>
        <dbReference type="ChEBI" id="CHEBI:61481"/>
    </ligand>
</feature>
<keyword evidence="3" id="KW-0547">Nucleotide-binding</keyword>
<keyword evidence="1 3" id="KW-0378">Hydrolase</keyword>
<accession>A0A0U3F6W1</accession>
<dbReference type="GO" id="GO:0006229">
    <property type="term" value="P:dUTP biosynthetic process"/>
    <property type="evidence" value="ECO:0007669"/>
    <property type="project" value="UniProtKB-UniRule"/>
</dbReference>
<comment type="similarity">
    <text evidence="3">Belongs to the dCTP deaminase family.</text>
</comment>
<organism evidence="4 5">
    <name type="scientific">Ignicoccus islandicus DSM 13165</name>
    <dbReference type="NCBI Taxonomy" id="940295"/>
    <lineage>
        <taxon>Archaea</taxon>
        <taxon>Thermoproteota</taxon>
        <taxon>Thermoprotei</taxon>
        <taxon>Desulfurococcales</taxon>
        <taxon>Desulfurococcaceae</taxon>
        <taxon>Ignicoccus</taxon>
    </lineage>
</organism>
<dbReference type="GO" id="GO:0008829">
    <property type="term" value="F:dCTP deaminase activity"/>
    <property type="evidence" value="ECO:0007669"/>
    <property type="project" value="UniProtKB-UniRule"/>
</dbReference>
<comment type="pathway">
    <text evidence="3">Pyrimidine metabolism; dUMP biosynthesis; dUMP from dCTP (dUTP route): step 1/2.</text>
</comment>
<dbReference type="STRING" id="940295.EYM_00320"/>
<feature type="binding site" evidence="3">
    <location>
        <position position="117"/>
    </location>
    <ligand>
        <name>dCTP</name>
        <dbReference type="ChEBI" id="CHEBI:61481"/>
    </ligand>
</feature>
<comment type="caution">
    <text evidence="3">Lacks conserved residue(s) required for the propagation of feature annotation.</text>
</comment>
<comment type="function">
    <text evidence="3">Catalyzes the deamination of dCTP to dUTP.</text>
</comment>
<dbReference type="GeneID" id="30679484"/>
<proteinExistence type="inferred from homology"/>
<dbReference type="HAMAP" id="MF_00146">
    <property type="entry name" value="dCTP_deaminase"/>
    <property type="match status" value="1"/>
</dbReference>
<feature type="binding site" evidence="3">
    <location>
        <position position="159"/>
    </location>
    <ligand>
        <name>dCTP</name>
        <dbReference type="ChEBI" id="CHEBI:61481"/>
    </ligand>
</feature>
<dbReference type="PANTHER" id="PTHR42680:SF3">
    <property type="entry name" value="DCTP DEAMINASE"/>
    <property type="match status" value="1"/>
</dbReference>
<feature type="binding site" evidence="3">
    <location>
        <begin position="101"/>
        <end position="106"/>
    </location>
    <ligand>
        <name>dCTP</name>
        <dbReference type="ChEBI" id="CHEBI:61481"/>
    </ligand>
</feature>
<dbReference type="KEGG" id="iis:EYM_00320"/>
<reference evidence="4 5" key="1">
    <citation type="submission" date="2013-11" db="EMBL/GenBank/DDBJ databases">
        <title>Comparative genomics of Ignicoccus.</title>
        <authorList>
            <person name="Podar M."/>
        </authorList>
    </citation>
    <scope>NUCLEOTIDE SEQUENCE [LARGE SCALE GENOMIC DNA]</scope>
    <source>
        <strain evidence="4 5">DSM 13165</strain>
    </source>
</reference>
<evidence type="ECO:0000256" key="3">
    <source>
        <dbReference type="HAMAP-Rule" id="MF_00146"/>
    </source>
</evidence>
<dbReference type="GO" id="GO:0000166">
    <property type="term" value="F:nucleotide binding"/>
    <property type="evidence" value="ECO:0007669"/>
    <property type="project" value="UniProtKB-KW"/>
</dbReference>
<dbReference type="GO" id="GO:0006226">
    <property type="term" value="P:dUMP biosynthetic process"/>
    <property type="evidence" value="ECO:0007669"/>
    <property type="project" value="UniProtKB-UniPathway"/>
</dbReference>
<dbReference type="SUPFAM" id="SSF51283">
    <property type="entry name" value="dUTPase-like"/>
    <property type="match status" value="1"/>
</dbReference>
<comment type="subunit">
    <text evidence="3">Homotrimer.</text>
</comment>
<feature type="active site" description="Proton donor/acceptor" evidence="3">
    <location>
        <position position="127"/>
    </location>
</feature>
<dbReference type="NCBIfam" id="TIGR02274">
    <property type="entry name" value="dCTP_deam"/>
    <property type="match status" value="1"/>
</dbReference>
<protein>
    <recommendedName>
        <fullName evidence="3">dCTP deaminase</fullName>
        <ecNumber evidence="3">3.5.4.13</ecNumber>
    </recommendedName>
    <alternativeName>
        <fullName evidence="3">Deoxycytidine triphosphate deaminase</fullName>
    </alternativeName>
</protein>
<dbReference type="InterPro" id="IPR011962">
    <property type="entry name" value="dCTP_deaminase"/>
</dbReference>
<dbReference type="Proteomes" id="UP000060778">
    <property type="component" value="Chromosome"/>
</dbReference>
<comment type="catalytic activity">
    <reaction evidence="3">
        <text>dCTP + H2O + H(+) = dUTP + NH4(+)</text>
        <dbReference type="Rhea" id="RHEA:22680"/>
        <dbReference type="ChEBI" id="CHEBI:15377"/>
        <dbReference type="ChEBI" id="CHEBI:15378"/>
        <dbReference type="ChEBI" id="CHEBI:28938"/>
        <dbReference type="ChEBI" id="CHEBI:61481"/>
        <dbReference type="ChEBI" id="CHEBI:61555"/>
        <dbReference type="EC" id="3.5.4.13"/>
    </reaction>
</comment>
<dbReference type="UniPathway" id="UPA00610">
    <property type="reaction ID" value="UER00665"/>
</dbReference>
<dbReference type="OrthoDB" id="33242at2157"/>
<name>A0A0U3F6W1_9CREN</name>
<dbReference type="RefSeq" id="WP_083494956.1">
    <property type="nucleotide sequence ID" value="NZ_CP006867.1"/>
</dbReference>
<dbReference type="CDD" id="cd07557">
    <property type="entry name" value="trimeric_dUTPase"/>
    <property type="match status" value="1"/>
</dbReference>
<evidence type="ECO:0000256" key="1">
    <source>
        <dbReference type="ARBA" id="ARBA00022801"/>
    </source>
</evidence>